<protein>
    <recommendedName>
        <fullName evidence="6">Outer membrane protein beta-barrel domain-containing protein</fullName>
    </recommendedName>
</protein>
<keyword evidence="8" id="KW-1185">Reference proteome</keyword>
<evidence type="ECO:0000313" key="8">
    <source>
        <dbReference type="Proteomes" id="UP001500238"/>
    </source>
</evidence>
<evidence type="ECO:0000256" key="3">
    <source>
        <dbReference type="ARBA" id="ARBA00023136"/>
    </source>
</evidence>
<dbReference type="SUPFAM" id="SSF56925">
    <property type="entry name" value="OMPA-like"/>
    <property type="match status" value="1"/>
</dbReference>
<dbReference type="PANTHER" id="PTHR34001">
    <property type="entry name" value="BLL7405 PROTEIN"/>
    <property type="match status" value="1"/>
</dbReference>
<comment type="subcellular location">
    <subcellularLocation>
        <location evidence="1">Membrane</location>
    </subcellularLocation>
</comment>
<dbReference type="Pfam" id="PF13505">
    <property type="entry name" value="OMP_b-brl"/>
    <property type="match status" value="1"/>
</dbReference>
<evidence type="ECO:0000256" key="5">
    <source>
        <dbReference type="SAM" id="SignalP"/>
    </source>
</evidence>
<evidence type="ECO:0000256" key="4">
    <source>
        <dbReference type="ARBA" id="ARBA00038306"/>
    </source>
</evidence>
<keyword evidence="3" id="KW-0472">Membrane</keyword>
<feature type="signal peptide" evidence="5">
    <location>
        <begin position="1"/>
        <end position="24"/>
    </location>
</feature>
<dbReference type="Proteomes" id="UP001500238">
    <property type="component" value="Unassembled WGS sequence"/>
</dbReference>
<keyword evidence="2 5" id="KW-0732">Signal</keyword>
<gene>
    <name evidence="7" type="ORF">GCM10009102_00070</name>
</gene>
<dbReference type="PANTHER" id="PTHR34001:SF3">
    <property type="entry name" value="BLL7405 PROTEIN"/>
    <property type="match status" value="1"/>
</dbReference>
<dbReference type="InterPro" id="IPR051692">
    <property type="entry name" value="OMP-like"/>
</dbReference>
<reference evidence="7 8" key="1">
    <citation type="journal article" date="2019" name="Int. J. Syst. Evol. Microbiol.">
        <title>The Global Catalogue of Microorganisms (GCM) 10K type strain sequencing project: providing services to taxonomists for standard genome sequencing and annotation.</title>
        <authorList>
            <consortium name="The Broad Institute Genomics Platform"/>
            <consortium name="The Broad Institute Genome Sequencing Center for Infectious Disease"/>
            <person name="Wu L."/>
            <person name="Ma J."/>
        </authorList>
    </citation>
    <scope>NUCLEOTIDE SEQUENCE [LARGE SCALE GENOMIC DNA]</scope>
    <source>
        <strain evidence="7 8">JCM 14603</strain>
    </source>
</reference>
<comment type="similarity">
    <text evidence="4">Belongs to the Omp25/RopB family.</text>
</comment>
<evidence type="ECO:0000256" key="2">
    <source>
        <dbReference type="ARBA" id="ARBA00022729"/>
    </source>
</evidence>
<organism evidence="7 8">
    <name type="scientific">Sphingomonas insulae</name>
    <dbReference type="NCBI Taxonomy" id="424800"/>
    <lineage>
        <taxon>Bacteria</taxon>
        <taxon>Pseudomonadati</taxon>
        <taxon>Pseudomonadota</taxon>
        <taxon>Alphaproteobacteria</taxon>
        <taxon>Sphingomonadales</taxon>
        <taxon>Sphingomonadaceae</taxon>
        <taxon>Sphingomonas</taxon>
    </lineage>
</organism>
<feature type="chain" id="PRO_5047358231" description="Outer membrane protein beta-barrel domain-containing protein" evidence="5">
    <location>
        <begin position="25"/>
        <end position="204"/>
    </location>
</feature>
<dbReference type="InterPro" id="IPR027385">
    <property type="entry name" value="Beta-barrel_OMP"/>
</dbReference>
<dbReference type="InterPro" id="IPR011250">
    <property type="entry name" value="OMP/PagP_B-barrel"/>
</dbReference>
<feature type="domain" description="Outer membrane protein beta-barrel" evidence="6">
    <location>
        <begin position="11"/>
        <end position="204"/>
    </location>
</feature>
<accession>A0ABN1HKB6</accession>
<dbReference type="EMBL" id="BAAAES010000001">
    <property type="protein sequence ID" value="GAA0656248.1"/>
    <property type="molecule type" value="Genomic_DNA"/>
</dbReference>
<evidence type="ECO:0000259" key="6">
    <source>
        <dbReference type="Pfam" id="PF13505"/>
    </source>
</evidence>
<sequence>MELLMRNLILAALVAGSVATPALAQTAPAPFTGLRIEGIAGYDALRDGHASDDGIVYGGAVGYDVQLNNLVVGAEGELTGSTTDTRTDNLLVSGDRFRVGMGRDLYVGGRVGFPLNPTTMAYAKAGYTNARVETRYDVGSASTRDHTDLDGFRLGAGLEHQLGANTYVKGEYRYSNYGSANGANGSYDIDIDRHQIVVGVGMRF</sequence>
<proteinExistence type="inferred from homology"/>
<comment type="caution">
    <text evidence="7">The sequence shown here is derived from an EMBL/GenBank/DDBJ whole genome shotgun (WGS) entry which is preliminary data.</text>
</comment>
<dbReference type="Gene3D" id="2.40.160.20">
    <property type="match status" value="1"/>
</dbReference>
<evidence type="ECO:0000256" key="1">
    <source>
        <dbReference type="ARBA" id="ARBA00004370"/>
    </source>
</evidence>
<name>A0ABN1HKB6_9SPHN</name>
<evidence type="ECO:0000313" key="7">
    <source>
        <dbReference type="EMBL" id="GAA0656248.1"/>
    </source>
</evidence>